<dbReference type="AlphaFoldDB" id="A0A4R3J3X5"/>
<dbReference type="EMBL" id="SLZW01000010">
    <property type="protein sequence ID" value="TCS60539.1"/>
    <property type="molecule type" value="Genomic_DNA"/>
</dbReference>
<dbReference type="GO" id="GO:0003677">
    <property type="term" value="F:DNA binding"/>
    <property type="evidence" value="ECO:0007669"/>
    <property type="project" value="UniProtKB-KW"/>
</dbReference>
<evidence type="ECO:0000313" key="6">
    <source>
        <dbReference type="EMBL" id="TCS60539.1"/>
    </source>
</evidence>
<dbReference type="Gene3D" id="1.20.120.530">
    <property type="entry name" value="GntR ligand-binding domain-like"/>
    <property type="match status" value="1"/>
</dbReference>
<evidence type="ECO:0000313" key="7">
    <source>
        <dbReference type="Proteomes" id="UP000295304"/>
    </source>
</evidence>
<feature type="domain" description="HTH gntR-type" evidence="5">
    <location>
        <begin position="39"/>
        <end position="106"/>
    </location>
</feature>
<dbReference type="Pfam" id="PF00392">
    <property type="entry name" value="GntR"/>
    <property type="match status" value="1"/>
</dbReference>
<evidence type="ECO:0000259" key="5">
    <source>
        <dbReference type="PROSITE" id="PS50949"/>
    </source>
</evidence>
<dbReference type="InterPro" id="IPR008920">
    <property type="entry name" value="TF_FadR/GntR_C"/>
</dbReference>
<dbReference type="InterPro" id="IPR011711">
    <property type="entry name" value="GntR_C"/>
</dbReference>
<keyword evidence="3" id="KW-0804">Transcription</keyword>
<feature type="compositionally biased region" description="Basic and acidic residues" evidence="4">
    <location>
        <begin position="13"/>
        <end position="37"/>
    </location>
</feature>
<dbReference type="CDD" id="cd07377">
    <property type="entry name" value="WHTH_GntR"/>
    <property type="match status" value="1"/>
</dbReference>
<dbReference type="PANTHER" id="PTHR43537">
    <property type="entry name" value="TRANSCRIPTIONAL REGULATOR, GNTR FAMILY"/>
    <property type="match status" value="1"/>
</dbReference>
<keyword evidence="2" id="KW-0238">DNA-binding</keyword>
<dbReference type="SUPFAM" id="SSF46785">
    <property type="entry name" value="Winged helix' DNA-binding domain"/>
    <property type="match status" value="1"/>
</dbReference>
<dbReference type="OrthoDB" id="9789310at2"/>
<sequence length="255" mass="28903">MTAPNNSSAPSLKRVEPRAAPDAPKRPARNADSRGSGAKERFERIYLKIRSRICQLEYAPGTRLSEEALAREFTVSRTPIRSVLSRLEGEGLVQSRHGVGTFVTDVDYAALAEVYRLRLELAALIGKLKPRQPNARDLKKIETIARKCAMIPEAKAPKREFSRINIDFFESLVAMTANQPMQDVLRRLFYQSARIWMTAMPEQEVNRESKIFHREINEIIDAVKDGCLKKVGKLRRKHISEGLGRLLMYVGEPSD</sequence>
<dbReference type="SUPFAM" id="SSF48008">
    <property type="entry name" value="GntR ligand-binding domain-like"/>
    <property type="match status" value="1"/>
</dbReference>
<dbReference type="Pfam" id="PF07729">
    <property type="entry name" value="FCD"/>
    <property type="match status" value="1"/>
</dbReference>
<keyword evidence="1" id="KW-0805">Transcription regulation</keyword>
<evidence type="ECO:0000256" key="4">
    <source>
        <dbReference type="SAM" id="MobiDB-lite"/>
    </source>
</evidence>
<dbReference type="PRINTS" id="PR00035">
    <property type="entry name" value="HTHGNTR"/>
</dbReference>
<protein>
    <submittedName>
        <fullName evidence="6">GntR family transcriptional regulator</fullName>
    </submittedName>
</protein>
<keyword evidence="7" id="KW-1185">Reference proteome</keyword>
<dbReference type="InterPro" id="IPR000524">
    <property type="entry name" value="Tscrpt_reg_HTH_GntR"/>
</dbReference>
<comment type="caution">
    <text evidence="6">The sequence shown here is derived from an EMBL/GenBank/DDBJ whole genome shotgun (WGS) entry which is preliminary data.</text>
</comment>
<feature type="compositionally biased region" description="Polar residues" evidence="4">
    <location>
        <begin position="1"/>
        <end position="10"/>
    </location>
</feature>
<accession>A0A4R3J3X5</accession>
<organism evidence="6 7">
    <name type="scientific">Varunaivibrio sulfuroxidans</name>
    <dbReference type="NCBI Taxonomy" id="1773489"/>
    <lineage>
        <taxon>Bacteria</taxon>
        <taxon>Pseudomonadati</taxon>
        <taxon>Pseudomonadota</taxon>
        <taxon>Alphaproteobacteria</taxon>
        <taxon>Rhodospirillales</taxon>
        <taxon>Magnetovibrionaceae</taxon>
        <taxon>Varunaivibrio</taxon>
    </lineage>
</organism>
<dbReference type="GO" id="GO:0003700">
    <property type="term" value="F:DNA-binding transcription factor activity"/>
    <property type="evidence" value="ECO:0007669"/>
    <property type="project" value="InterPro"/>
</dbReference>
<dbReference type="InterPro" id="IPR036388">
    <property type="entry name" value="WH-like_DNA-bd_sf"/>
</dbReference>
<dbReference type="PANTHER" id="PTHR43537:SF45">
    <property type="entry name" value="GNTR FAMILY REGULATORY PROTEIN"/>
    <property type="match status" value="1"/>
</dbReference>
<gene>
    <name evidence="6" type="ORF">EDD55_11013</name>
</gene>
<name>A0A4R3J3X5_9PROT</name>
<dbReference type="PROSITE" id="PS50949">
    <property type="entry name" value="HTH_GNTR"/>
    <property type="match status" value="1"/>
</dbReference>
<evidence type="ECO:0000256" key="3">
    <source>
        <dbReference type="ARBA" id="ARBA00023163"/>
    </source>
</evidence>
<reference evidence="6 7" key="1">
    <citation type="submission" date="2019-03" db="EMBL/GenBank/DDBJ databases">
        <title>Genomic Encyclopedia of Type Strains, Phase IV (KMG-IV): sequencing the most valuable type-strain genomes for metagenomic binning, comparative biology and taxonomic classification.</title>
        <authorList>
            <person name="Goeker M."/>
        </authorList>
    </citation>
    <scope>NUCLEOTIDE SEQUENCE [LARGE SCALE GENOMIC DNA]</scope>
    <source>
        <strain evidence="6 7">DSM 101688</strain>
    </source>
</reference>
<dbReference type="SMART" id="SM00345">
    <property type="entry name" value="HTH_GNTR"/>
    <property type="match status" value="1"/>
</dbReference>
<dbReference type="InterPro" id="IPR036390">
    <property type="entry name" value="WH_DNA-bd_sf"/>
</dbReference>
<evidence type="ECO:0000256" key="2">
    <source>
        <dbReference type="ARBA" id="ARBA00023125"/>
    </source>
</evidence>
<dbReference type="RefSeq" id="WP_132939854.1">
    <property type="nucleotide sequence ID" value="NZ_SLZW01000010.1"/>
</dbReference>
<evidence type="ECO:0000256" key="1">
    <source>
        <dbReference type="ARBA" id="ARBA00023015"/>
    </source>
</evidence>
<dbReference type="Proteomes" id="UP000295304">
    <property type="component" value="Unassembled WGS sequence"/>
</dbReference>
<dbReference type="Gene3D" id="1.10.10.10">
    <property type="entry name" value="Winged helix-like DNA-binding domain superfamily/Winged helix DNA-binding domain"/>
    <property type="match status" value="1"/>
</dbReference>
<proteinExistence type="predicted"/>
<feature type="region of interest" description="Disordered" evidence="4">
    <location>
        <begin position="1"/>
        <end position="37"/>
    </location>
</feature>